<accession>A0A915E0T6</accession>
<name>A0A915E0T6_9BILA</name>
<organism evidence="1 2">
    <name type="scientific">Ditylenchus dipsaci</name>
    <dbReference type="NCBI Taxonomy" id="166011"/>
    <lineage>
        <taxon>Eukaryota</taxon>
        <taxon>Metazoa</taxon>
        <taxon>Ecdysozoa</taxon>
        <taxon>Nematoda</taxon>
        <taxon>Chromadorea</taxon>
        <taxon>Rhabditida</taxon>
        <taxon>Tylenchina</taxon>
        <taxon>Tylenchomorpha</taxon>
        <taxon>Sphaerularioidea</taxon>
        <taxon>Anguinidae</taxon>
        <taxon>Anguininae</taxon>
        <taxon>Ditylenchus</taxon>
    </lineage>
</organism>
<dbReference type="AlphaFoldDB" id="A0A915E0T6"/>
<evidence type="ECO:0000313" key="2">
    <source>
        <dbReference type="WBParaSite" id="jg24994"/>
    </source>
</evidence>
<reference evidence="2" key="1">
    <citation type="submission" date="2022-11" db="UniProtKB">
        <authorList>
            <consortium name="WormBaseParasite"/>
        </authorList>
    </citation>
    <scope>IDENTIFICATION</scope>
</reference>
<proteinExistence type="predicted"/>
<protein>
    <submittedName>
        <fullName evidence="2">HAT C-terminal dimerisation domain-containing protein</fullName>
    </submittedName>
</protein>
<dbReference type="Proteomes" id="UP000887574">
    <property type="component" value="Unplaced"/>
</dbReference>
<sequence length="172" mass="19823">MLAVAASSAPSERAFKELRCVLGNFTRNRLDPKKTAALIHLRTNWINEIKCDLLYRCFSLELNKLPILDLLSPSAMQSNKNMSAETLFQVLSFLNRPELDEEKQSNSPSIARFAMATSSCPFYLQIIKHAPNFNANKHFQVTNELTQEWLQYYFEQTVDRSYSINVLKRSLL</sequence>
<evidence type="ECO:0000313" key="1">
    <source>
        <dbReference type="Proteomes" id="UP000887574"/>
    </source>
</evidence>
<keyword evidence="1" id="KW-1185">Reference proteome</keyword>
<dbReference type="WBParaSite" id="jg24994">
    <property type="protein sequence ID" value="jg24994"/>
    <property type="gene ID" value="jg24994"/>
</dbReference>